<dbReference type="eggNOG" id="ENOG502THBG">
    <property type="taxonomic scope" value="Eukaryota"/>
</dbReference>
<evidence type="ECO:0000313" key="2">
    <source>
        <dbReference type="EMBL" id="EFP02176.1"/>
    </source>
</evidence>
<evidence type="ECO:0000313" key="3">
    <source>
        <dbReference type="Proteomes" id="UP000008281"/>
    </source>
</evidence>
<protein>
    <recommendedName>
        <fullName evidence="4">G-protein coupled receptors family 1 profile domain-containing protein</fullName>
    </recommendedName>
</protein>
<feature type="transmembrane region" description="Helical" evidence="1">
    <location>
        <begin position="15"/>
        <end position="35"/>
    </location>
</feature>
<keyword evidence="1" id="KW-1133">Transmembrane helix</keyword>
<keyword evidence="1" id="KW-0812">Transmembrane</keyword>
<dbReference type="InParanoid" id="E3MHP1"/>
<dbReference type="AlphaFoldDB" id="E3MHP1"/>
<dbReference type="HOGENOM" id="CLU_071134_0_0_1"/>
<feature type="transmembrane region" description="Helical" evidence="1">
    <location>
        <begin position="152"/>
        <end position="171"/>
    </location>
</feature>
<feature type="transmembrane region" description="Helical" evidence="1">
    <location>
        <begin position="112"/>
        <end position="131"/>
    </location>
</feature>
<feature type="transmembrane region" description="Helical" evidence="1">
    <location>
        <begin position="198"/>
        <end position="221"/>
    </location>
</feature>
<keyword evidence="3" id="KW-1185">Reference proteome</keyword>
<evidence type="ECO:0008006" key="4">
    <source>
        <dbReference type="Google" id="ProtNLM"/>
    </source>
</evidence>
<reference evidence="2" key="1">
    <citation type="submission" date="2007-07" db="EMBL/GenBank/DDBJ databases">
        <title>PCAP assembly of the Caenorhabditis remanei genome.</title>
        <authorList>
            <consortium name="The Caenorhabditis remanei Sequencing Consortium"/>
            <person name="Wilson R.K."/>
        </authorList>
    </citation>
    <scope>NUCLEOTIDE SEQUENCE [LARGE SCALE GENOMIC DNA]</scope>
    <source>
        <strain evidence="2">PB4641</strain>
    </source>
</reference>
<name>E3MHP1_CAERE</name>
<organism evidence="3">
    <name type="scientific">Caenorhabditis remanei</name>
    <name type="common">Caenorhabditis vulgaris</name>
    <dbReference type="NCBI Taxonomy" id="31234"/>
    <lineage>
        <taxon>Eukaryota</taxon>
        <taxon>Metazoa</taxon>
        <taxon>Ecdysozoa</taxon>
        <taxon>Nematoda</taxon>
        <taxon>Chromadorea</taxon>
        <taxon>Rhabditida</taxon>
        <taxon>Rhabditina</taxon>
        <taxon>Rhabditomorpha</taxon>
        <taxon>Rhabditoidea</taxon>
        <taxon>Rhabditidae</taxon>
        <taxon>Peloderinae</taxon>
        <taxon>Caenorhabditis</taxon>
    </lineage>
</organism>
<gene>
    <name evidence="2" type="ORF">CRE_24969</name>
</gene>
<feature type="transmembrane region" description="Helical" evidence="1">
    <location>
        <begin position="258"/>
        <end position="279"/>
    </location>
</feature>
<feature type="transmembrane region" description="Helical" evidence="1">
    <location>
        <begin position="62"/>
        <end position="92"/>
    </location>
</feature>
<evidence type="ECO:0000256" key="1">
    <source>
        <dbReference type="SAM" id="Phobius"/>
    </source>
</evidence>
<dbReference type="Proteomes" id="UP000008281">
    <property type="component" value="Unassembled WGS sequence"/>
</dbReference>
<proteinExistence type="predicted"/>
<sequence>MNWTATYIKCPERHFNFWNISLEILCLAGVFINFVSRSEKRTYKLIFQVLFRRFFGDLKKSVFLLNLASCDMGLCFPSFSTHFFASCAMFLQSDILAEIQVFLCLQRNTLNYFDYLFENILIFYIVVERFLWTCTSKTRKSWKIFAVGKYKMRLTVITILFFIGATMIYIWKLEVSSWNRFCETHIYSSQYERPFLRFLVNVFFPLIPYASLLLTLIFALLTLCRLTRIGRGEGPVTEEDRELAVVLGLTNRKISRSILCMLMVYLTFVIRFAVHYIFLPASLREMYLKETIQQRNSRKWKIDMLNVVFFLSRMIIYKMICGKDQIVVEYAPNALIYF</sequence>
<dbReference type="EMBL" id="DS268446">
    <property type="protein sequence ID" value="EFP02176.1"/>
    <property type="molecule type" value="Genomic_DNA"/>
</dbReference>
<accession>E3MHP1</accession>
<keyword evidence="1" id="KW-0472">Membrane</keyword>